<evidence type="ECO:0000256" key="1">
    <source>
        <dbReference type="ARBA" id="ARBA00004479"/>
    </source>
</evidence>
<dbReference type="PROSITE" id="PS50026">
    <property type="entry name" value="EGF_3"/>
    <property type="match status" value="1"/>
</dbReference>
<dbReference type="InParanoid" id="G3IBA3"/>
<evidence type="ECO:0000256" key="9">
    <source>
        <dbReference type="PROSITE-ProRule" id="PRU00076"/>
    </source>
</evidence>
<dbReference type="FunFam" id="4.10.400.10:FF:000061">
    <property type="entry name" value="Low-density lipoprotein receptor-related protein 1B"/>
    <property type="match status" value="1"/>
</dbReference>
<dbReference type="GO" id="GO:0005041">
    <property type="term" value="F:low-density lipoprotein particle receptor activity"/>
    <property type="evidence" value="ECO:0007669"/>
    <property type="project" value="TreeGrafter"/>
</dbReference>
<evidence type="ECO:0000256" key="3">
    <source>
        <dbReference type="ARBA" id="ARBA00022737"/>
    </source>
</evidence>
<name>G3IBA3_CRIGR</name>
<organism evidence="12 13">
    <name type="scientific">Cricetulus griseus</name>
    <name type="common">Chinese hamster</name>
    <name type="synonym">Cricetulus barabensis griseus</name>
    <dbReference type="NCBI Taxonomy" id="10029"/>
    <lineage>
        <taxon>Eukaryota</taxon>
        <taxon>Metazoa</taxon>
        <taxon>Chordata</taxon>
        <taxon>Craniata</taxon>
        <taxon>Vertebrata</taxon>
        <taxon>Euteleostomi</taxon>
        <taxon>Mammalia</taxon>
        <taxon>Eutheria</taxon>
        <taxon>Euarchontoglires</taxon>
        <taxon>Glires</taxon>
        <taxon>Rodentia</taxon>
        <taxon>Myomorpha</taxon>
        <taxon>Muroidea</taxon>
        <taxon>Cricetidae</taxon>
        <taxon>Cricetinae</taxon>
        <taxon>Cricetulus</taxon>
    </lineage>
</organism>
<evidence type="ECO:0000313" key="12">
    <source>
        <dbReference type="EMBL" id="EGW13731.1"/>
    </source>
</evidence>
<dbReference type="PROSITE" id="PS50068">
    <property type="entry name" value="LDLRA_2"/>
    <property type="match status" value="2"/>
</dbReference>
<feature type="disulfide bond" evidence="10">
    <location>
        <begin position="69"/>
        <end position="84"/>
    </location>
</feature>
<gene>
    <name evidence="12" type="ORF">I79_020923</name>
</gene>
<dbReference type="CDD" id="cd00112">
    <property type="entry name" value="LDLa"/>
    <property type="match status" value="2"/>
</dbReference>
<dbReference type="Gene3D" id="2.10.25.10">
    <property type="entry name" value="Laminin"/>
    <property type="match status" value="1"/>
</dbReference>
<dbReference type="PROSITE" id="PS00022">
    <property type="entry name" value="EGF_1"/>
    <property type="match status" value="1"/>
</dbReference>
<dbReference type="GO" id="GO:0043235">
    <property type="term" value="C:receptor complex"/>
    <property type="evidence" value="ECO:0007669"/>
    <property type="project" value="TreeGrafter"/>
</dbReference>
<evidence type="ECO:0000256" key="8">
    <source>
        <dbReference type="ARBA" id="ARBA00023180"/>
    </source>
</evidence>
<dbReference type="AlphaFoldDB" id="G3IBA3"/>
<dbReference type="SMART" id="SM00192">
    <property type="entry name" value="LDLa"/>
    <property type="match status" value="2"/>
</dbReference>
<dbReference type="EMBL" id="JH001807">
    <property type="protein sequence ID" value="EGW13731.1"/>
    <property type="molecule type" value="Genomic_DNA"/>
</dbReference>
<dbReference type="InterPro" id="IPR002172">
    <property type="entry name" value="LDrepeatLR_classA_rpt"/>
</dbReference>
<dbReference type="Pfam" id="PF00057">
    <property type="entry name" value="Ldl_recept_a"/>
    <property type="match status" value="2"/>
</dbReference>
<sequence>MNLWGLNNVIAIDFDYREEFIYWIDSSRPNGSRINRMCLNGSDIKTHVCLPGQFKCTKNQKCIPVNLRCNGQDDCGDEEDERDCPENSCSPDYFQCKTTKHCISKLWVCDEDPDCADASDEANCGKQCFPDNGAYLQINSLTMAAYISSTQAQARQNHSTECCREEKYLSKPTGNAKLISVGRRKVHFLEVICTNGKIASSCQLCDGYCYNGGTCKLDPETSVPVCVCSTNWSGTQCERPAPKSSKSELISTKL</sequence>
<proteinExistence type="predicted"/>
<evidence type="ECO:0000256" key="6">
    <source>
        <dbReference type="ARBA" id="ARBA00023157"/>
    </source>
</evidence>
<dbReference type="GO" id="GO:0005886">
    <property type="term" value="C:plasma membrane"/>
    <property type="evidence" value="ECO:0007669"/>
    <property type="project" value="TreeGrafter"/>
</dbReference>
<dbReference type="InterPro" id="IPR000742">
    <property type="entry name" value="EGF"/>
</dbReference>
<keyword evidence="8" id="KW-0325">Glycoprotein</keyword>
<keyword evidence="2" id="KW-0812">Transmembrane</keyword>
<feature type="disulfide bond" evidence="9">
    <location>
        <begin position="209"/>
        <end position="226"/>
    </location>
</feature>
<dbReference type="FunFam" id="2.10.25.10:FF:000498">
    <property type="entry name" value="Low-density lipoprotein receptor-related protein 1B"/>
    <property type="match status" value="1"/>
</dbReference>
<evidence type="ECO:0000256" key="7">
    <source>
        <dbReference type="ARBA" id="ARBA00023170"/>
    </source>
</evidence>
<keyword evidence="3" id="KW-0677">Repeat</keyword>
<evidence type="ECO:0000256" key="5">
    <source>
        <dbReference type="ARBA" id="ARBA00023136"/>
    </source>
</evidence>
<feature type="disulfide bond" evidence="9">
    <location>
        <begin position="205"/>
        <end position="215"/>
    </location>
</feature>
<dbReference type="PROSITE" id="PS01209">
    <property type="entry name" value="LDLRA_1"/>
    <property type="match status" value="2"/>
</dbReference>
<dbReference type="SUPFAM" id="SSF57196">
    <property type="entry name" value="EGF/Laminin"/>
    <property type="match status" value="1"/>
</dbReference>
<feature type="disulfide bond" evidence="9">
    <location>
        <begin position="228"/>
        <end position="237"/>
    </location>
</feature>
<dbReference type="InterPro" id="IPR011042">
    <property type="entry name" value="6-blade_b-propeller_TolB-like"/>
</dbReference>
<evidence type="ECO:0000256" key="4">
    <source>
        <dbReference type="ARBA" id="ARBA00022989"/>
    </source>
</evidence>
<evidence type="ECO:0000259" key="11">
    <source>
        <dbReference type="PROSITE" id="PS50026"/>
    </source>
</evidence>
<dbReference type="PRINTS" id="PR00261">
    <property type="entry name" value="LDLRECEPTOR"/>
</dbReference>
<dbReference type="STRING" id="10029.G3IBA3"/>
<protein>
    <submittedName>
        <fullName evidence="12">Low-density lipoprotein receptor-related protein 1B</fullName>
    </submittedName>
</protein>
<dbReference type="SUPFAM" id="SSF57424">
    <property type="entry name" value="LDL receptor-like module"/>
    <property type="match status" value="2"/>
</dbReference>
<keyword evidence="9" id="KW-0245">EGF-like domain</keyword>
<comment type="caution">
    <text evidence="10">Lacks conserved residue(s) required for the propagation of feature annotation.</text>
</comment>
<dbReference type="Proteomes" id="UP000001075">
    <property type="component" value="Unassembled WGS sequence"/>
</dbReference>
<evidence type="ECO:0000256" key="2">
    <source>
        <dbReference type="ARBA" id="ARBA00022692"/>
    </source>
</evidence>
<keyword evidence="5" id="KW-0472">Membrane</keyword>
<dbReference type="InterPro" id="IPR023415">
    <property type="entry name" value="LDLR_class-A_CS"/>
</dbReference>
<keyword evidence="7 12" id="KW-0675">Receptor</keyword>
<accession>G3IBA3</accession>
<dbReference type="PANTHER" id="PTHR22722:SF5">
    <property type="entry name" value="LOW-DENSITY LIPOPROTEIN RECEPTOR-RELATED PROTEIN 1B"/>
    <property type="match status" value="1"/>
</dbReference>
<dbReference type="Gene3D" id="4.10.400.10">
    <property type="entry name" value="Low-density Lipoprotein Receptor"/>
    <property type="match status" value="2"/>
</dbReference>
<keyword evidence="4" id="KW-1133">Transmembrane helix</keyword>
<dbReference type="InterPro" id="IPR051221">
    <property type="entry name" value="LDLR-related"/>
</dbReference>
<feature type="domain" description="EGF-like" evidence="11">
    <location>
        <begin position="203"/>
        <end position="238"/>
    </location>
</feature>
<keyword evidence="6 9" id="KW-1015">Disulfide bond</keyword>
<keyword evidence="12" id="KW-0449">Lipoprotein</keyword>
<comment type="subcellular location">
    <subcellularLocation>
        <location evidence="1">Membrane</location>
        <topology evidence="1">Single-pass type I membrane protein</topology>
    </subcellularLocation>
</comment>
<dbReference type="Gene3D" id="2.120.10.30">
    <property type="entry name" value="TolB, C-terminal domain"/>
    <property type="match status" value="1"/>
</dbReference>
<feature type="disulfide bond" evidence="10">
    <location>
        <begin position="109"/>
        <end position="124"/>
    </location>
</feature>
<dbReference type="PANTHER" id="PTHR22722">
    <property type="entry name" value="LOW-DENSITY LIPOPROTEIN RECEPTOR-RELATED PROTEIN 2-RELATED"/>
    <property type="match status" value="1"/>
</dbReference>
<reference evidence="13" key="1">
    <citation type="journal article" date="2011" name="Nat. Biotechnol.">
        <title>The genomic sequence of the Chinese hamster ovary (CHO)-K1 cell line.</title>
        <authorList>
            <person name="Xu X."/>
            <person name="Nagarajan H."/>
            <person name="Lewis N.E."/>
            <person name="Pan S."/>
            <person name="Cai Z."/>
            <person name="Liu X."/>
            <person name="Chen W."/>
            <person name="Xie M."/>
            <person name="Wang W."/>
            <person name="Hammond S."/>
            <person name="Andersen M.R."/>
            <person name="Neff N."/>
            <person name="Passarelli B."/>
            <person name="Koh W."/>
            <person name="Fan H.C."/>
            <person name="Wang J."/>
            <person name="Gui Y."/>
            <person name="Lee K.H."/>
            <person name="Betenbaugh M.J."/>
            <person name="Quake S.R."/>
            <person name="Famili I."/>
            <person name="Palsson B.O."/>
            <person name="Wang J."/>
        </authorList>
    </citation>
    <scope>NUCLEOTIDE SEQUENCE [LARGE SCALE GENOMIC DNA]</scope>
    <source>
        <strain evidence="13">CHO K1 cell line</strain>
    </source>
</reference>
<dbReference type="FunFam" id="4.10.400.10:FF:000101">
    <property type="entry name" value="Low-density lipoprotein receptor-related protein 1B"/>
    <property type="match status" value="1"/>
</dbReference>
<evidence type="ECO:0000313" key="13">
    <source>
        <dbReference type="Proteomes" id="UP000001075"/>
    </source>
</evidence>
<evidence type="ECO:0000256" key="10">
    <source>
        <dbReference type="PROSITE-ProRule" id="PRU00124"/>
    </source>
</evidence>
<dbReference type="InterPro" id="IPR036055">
    <property type="entry name" value="LDL_receptor-like_sf"/>
</dbReference>